<dbReference type="Proteomes" id="UP000230002">
    <property type="component" value="Unassembled WGS sequence"/>
</dbReference>
<dbReference type="InterPro" id="IPR029063">
    <property type="entry name" value="SAM-dependent_MTases_sf"/>
</dbReference>
<accession>A0A2G8S6T1</accession>
<dbReference type="InterPro" id="IPR002877">
    <property type="entry name" value="RNA_MeTrfase_FtsJ_dom"/>
</dbReference>
<dbReference type="SUPFAM" id="SSF53335">
    <property type="entry name" value="S-adenosyl-L-methionine-dependent methyltransferases"/>
    <property type="match status" value="1"/>
</dbReference>
<dbReference type="STRING" id="1077348.A0A2G8S6T1"/>
<dbReference type="EMBL" id="AYKW01000022">
    <property type="protein sequence ID" value="PIL29471.1"/>
    <property type="molecule type" value="Genomic_DNA"/>
</dbReference>
<dbReference type="OrthoDB" id="417125at2759"/>
<dbReference type="Gene3D" id="3.40.50.12760">
    <property type="match status" value="1"/>
</dbReference>
<comment type="caution">
    <text evidence="2">The sequence shown here is derived from an EMBL/GenBank/DDBJ whole genome shotgun (WGS) entry which is preliminary data.</text>
</comment>
<evidence type="ECO:0000259" key="1">
    <source>
        <dbReference type="Pfam" id="PF01728"/>
    </source>
</evidence>
<evidence type="ECO:0000313" key="2">
    <source>
        <dbReference type="EMBL" id="PIL29471.1"/>
    </source>
</evidence>
<keyword evidence="3" id="KW-1185">Reference proteome</keyword>
<protein>
    <recommendedName>
        <fullName evidence="1">Ribosomal RNA methyltransferase FtsJ domain-containing protein</fullName>
    </recommendedName>
</protein>
<name>A0A2G8S6T1_9APHY</name>
<reference evidence="2 3" key="1">
    <citation type="journal article" date="2015" name="Sci. Rep.">
        <title>Chromosome-level genome map provides insights into diverse defense mechanisms in the medicinal fungus Ganoderma sinense.</title>
        <authorList>
            <person name="Zhu Y."/>
            <person name="Xu J."/>
            <person name="Sun C."/>
            <person name="Zhou S."/>
            <person name="Xu H."/>
            <person name="Nelson D.R."/>
            <person name="Qian J."/>
            <person name="Song J."/>
            <person name="Luo H."/>
            <person name="Xiang L."/>
            <person name="Li Y."/>
            <person name="Xu Z."/>
            <person name="Ji A."/>
            <person name="Wang L."/>
            <person name="Lu S."/>
            <person name="Hayward A."/>
            <person name="Sun W."/>
            <person name="Li X."/>
            <person name="Schwartz D.C."/>
            <person name="Wang Y."/>
            <person name="Chen S."/>
        </authorList>
    </citation>
    <scope>NUCLEOTIDE SEQUENCE [LARGE SCALE GENOMIC DNA]</scope>
    <source>
        <strain evidence="2 3">ZZ0214-1</strain>
    </source>
</reference>
<sequence>MSRSLAYEYTAPPLDANSAALTVLERRHVPELAELDQLRRKGWRDEGLDGHFRTQRKVADQSTHASEVFWFEMMKKGMKEMDDAVGILPSQGMPFEFLDVCCCPGGFSSFTLNKRRSARGVGISLPVSSGGHSFMLEDYLRPRYRFIEKDILEYNLAPSGVSGMPHSPDRLPDSMLERFQLVIIDGHALRTYAYASPGQPSLNDAKEAHILYRDSLHIAQLIVALECVRPGGTIMMRLSHVEAFPAAHFLYLLDKLSDELTVYKPRSMHAYRGTFYVVAKGICRRTPTLLELKARYVAGLRQLWFALRCGGPDGRGRRMSCSDLDFIVSTEEILGGYLDRLIELGRPVWRTQAEGLHGFFAKKGIK</sequence>
<evidence type="ECO:0000313" key="3">
    <source>
        <dbReference type="Proteomes" id="UP000230002"/>
    </source>
</evidence>
<organism evidence="2 3">
    <name type="scientific">Ganoderma sinense ZZ0214-1</name>
    <dbReference type="NCBI Taxonomy" id="1077348"/>
    <lineage>
        <taxon>Eukaryota</taxon>
        <taxon>Fungi</taxon>
        <taxon>Dikarya</taxon>
        <taxon>Basidiomycota</taxon>
        <taxon>Agaricomycotina</taxon>
        <taxon>Agaricomycetes</taxon>
        <taxon>Polyporales</taxon>
        <taxon>Polyporaceae</taxon>
        <taxon>Ganoderma</taxon>
    </lineage>
</organism>
<gene>
    <name evidence="2" type="ORF">GSI_08413</name>
</gene>
<feature type="domain" description="Ribosomal RNA methyltransferase FtsJ" evidence="1">
    <location>
        <begin position="78"/>
        <end position="281"/>
    </location>
</feature>
<dbReference type="GO" id="GO:0032259">
    <property type="term" value="P:methylation"/>
    <property type="evidence" value="ECO:0007669"/>
    <property type="project" value="InterPro"/>
</dbReference>
<dbReference type="AlphaFoldDB" id="A0A2G8S6T1"/>
<proteinExistence type="predicted"/>
<dbReference type="Pfam" id="PF01728">
    <property type="entry name" value="FtsJ"/>
    <property type="match status" value="1"/>
</dbReference>
<dbReference type="GO" id="GO:0008168">
    <property type="term" value="F:methyltransferase activity"/>
    <property type="evidence" value="ECO:0007669"/>
    <property type="project" value="InterPro"/>
</dbReference>